<gene>
    <name evidence="2" type="ORF">BVRB_015770</name>
</gene>
<dbReference type="SUPFAM" id="SSF52540">
    <property type="entry name" value="P-loop containing nucleoside triphosphate hydrolases"/>
    <property type="match status" value="1"/>
</dbReference>
<evidence type="ECO:0000313" key="3">
    <source>
        <dbReference type="Proteomes" id="UP000035740"/>
    </source>
</evidence>
<protein>
    <recommendedName>
        <fullName evidence="4">ABC transporter domain-containing protein</fullName>
    </recommendedName>
</protein>
<dbReference type="EMBL" id="KQ091008">
    <property type="protein sequence ID" value="KMS94739.1"/>
    <property type="molecule type" value="Genomic_DNA"/>
</dbReference>
<evidence type="ECO:0000313" key="2">
    <source>
        <dbReference type="EMBL" id="KMS94739.1"/>
    </source>
</evidence>
<dbReference type="Gene3D" id="3.40.50.300">
    <property type="entry name" value="P-loop containing nucleotide triphosphate hydrolases"/>
    <property type="match status" value="1"/>
</dbReference>
<sequence>MKMCRPSNTHSKAAKTPIKSALSVAGRRHSISTDYLLKVLGLDICADTAVGNDMNRGVSGGQRKRVTSGEMIVGPKRTLFMDEISTGLDVGINLVEM</sequence>
<dbReference type="PANTHER" id="PTHR19241">
    <property type="entry name" value="ATP-BINDING CASSETTE TRANSPORTER"/>
    <property type="match status" value="1"/>
</dbReference>
<keyword evidence="3" id="KW-1185">Reference proteome</keyword>
<reference evidence="2 3" key="1">
    <citation type="journal article" date="2014" name="Nature">
        <title>The genome of the recently domesticated crop plant sugar beet (Beta vulgaris).</title>
        <authorList>
            <person name="Dohm J.C."/>
            <person name="Minoche A.E."/>
            <person name="Holtgrawe D."/>
            <person name="Capella-Gutierrez S."/>
            <person name="Zakrzewski F."/>
            <person name="Tafer H."/>
            <person name="Rupp O."/>
            <person name="Sorensen T.R."/>
            <person name="Stracke R."/>
            <person name="Reinhardt R."/>
            <person name="Goesmann A."/>
            <person name="Kraft T."/>
            <person name="Schulz B."/>
            <person name="Stadler P.F."/>
            <person name="Schmidt T."/>
            <person name="Gabaldon T."/>
            <person name="Lehrach H."/>
            <person name="Weisshaar B."/>
            <person name="Himmelbauer H."/>
        </authorList>
    </citation>
    <scope>NUCLEOTIDE SEQUENCE [LARGE SCALE GENOMIC DNA]</scope>
    <source>
        <tissue evidence="2">Taproot</tissue>
    </source>
</reference>
<name>A0A0J8B154_BETVV</name>
<dbReference type="eggNOG" id="KOG0065">
    <property type="taxonomic scope" value="Eukaryota"/>
</dbReference>
<dbReference type="InterPro" id="IPR027417">
    <property type="entry name" value="P-loop_NTPase"/>
</dbReference>
<evidence type="ECO:0000256" key="1">
    <source>
        <dbReference type="ARBA" id="ARBA00022448"/>
    </source>
</evidence>
<dbReference type="Proteomes" id="UP000035740">
    <property type="component" value="Unassembled WGS sequence"/>
</dbReference>
<keyword evidence="1" id="KW-0813">Transport</keyword>
<accession>A0A0J8B154</accession>
<organism evidence="2 3">
    <name type="scientific">Beta vulgaris subsp. vulgaris</name>
    <name type="common">Beet</name>
    <dbReference type="NCBI Taxonomy" id="3555"/>
    <lineage>
        <taxon>Eukaryota</taxon>
        <taxon>Viridiplantae</taxon>
        <taxon>Streptophyta</taxon>
        <taxon>Embryophyta</taxon>
        <taxon>Tracheophyta</taxon>
        <taxon>Spermatophyta</taxon>
        <taxon>Magnoliopsida</taxon>
        <taxon>eudicotyledons</taxon>
        <taxon>Gunneridae</taxon>
        <taxon>Pentapetalae</taxon>
        <taxon>Caryophyllales</taxon>
        <taxon>Chenopodiaceae</taxon>
        <taxon>Betoideae</taxon>
        <taxon>Beta</taxon>
    </lineage>
</organism>
<evidence type="ECO:0008006" key="4">
    <source>
        <dbReference type="Google" id="ProtNLM"/>
    </source>
</evidence>
<dbReference type="AlphaFoldDB" id="A0A0J8B154"/>
<dbReference type="Gramene" id="KMS94739">
    <property type="protein sequence ID" value="KMS94739"/>
    <property type="gene ID" value="BVRB_015770"/>
</dbReference>
<dbReference type="OrthoDB" id="66620at2759"/>
<proteinExistence type="predicted"/>